<proteinExistence type="predicted"/>
<dbReference type="AlphaFoldDB" id="A0A420FEN7"/>
<evidence type="ECO:0000313" key="1">
    <source>
        <dbReference type="EMBL" id="RKF31473.1"/>
    </source>
</evidence>
<dbReference type="Proteomes" id="UP000283709">
    <property type="component" value="Unassembled WGS sequence"/>
</dbReference>
<gene>
    <name evidence="1" type="ORF">BCY88_11910</name>
</gene>
<evidence type="ECO:0000313" key="2">
    <source>
        <dbReference type="Proteomes" id="UP000283709"/>
    </source>
</evidence>
<comment type="caution">
    <text evidence="1">The sequence shown here is derived from an EMBL/GenBank/DDBJ whole genome shotgun (WGS) entry which is preliminary data.</text>
</comment>
<name>A0A420FEN7_9BURK</name>
<sequence>MREHERFERSGQMPTAAELLLVGARALLTTALTPGITARSAAQARPPADSDGYFLDEYMELPAWRAHALLATQLGEQLEVRLYGWVG</sequence>
<organism evidence="1 2">
    <name type="scientific">Paraburkholderia fungorum</name>
    <dbReference type="NCBI Taxonomy" id="134537"/>
    <lineage>
        <taxon>Bacteria</taxon>
        <taxon>Pseudomonadati</taxon>
        <taxon>Pseudomonadota</taxon>
        <taxon>Betaproteobacteria</taxon>
        <taxon>Burkholderiales</taxon>
        <taxon>Burkholderiaceae</taxon>
        <taxon>Paraburkholderia</taxon>
    </lineage>
</organism>
<dbReference type="EMBL" id="MCAS01000067">
    <property type="protein sequence ID" value="RKF31473.1"/>
    <property type="molecule type" value="Genomic_DNA"/>
</dbReference>
<reference evidence="1 2" key="1">
    <citation type="submission" date="2016-07" db="EMBL/GenBank/DDBJ databases">
        <title>Genome analysis of Burkholderia fungorum ES3-20.</title>
        <authorList>
            <person name="Xu D."/>
            <person name="Yao R."/>
            <person name="Zheng S."/>
        </authorList>
    </citation>
    <scope>NUCLEOTIDE SEQUENCE [LARGE SCALE GENOMIC DNA]</scope>
    <source>
        <strain evidence="1 2">ES3-20</strain>
    </source>
</reference>
<accession>A0A420FEN7</accession>
<protein>
    <submittedName>
        <fullName evidence="1">Uncharacterized protein</fullName>
    </submittedName>
</protein>